<organism evidence="2 3">
    <name type="scientific">Marinobacter shengliensis</name>
    <dbReference type="NCBI Taxonomy" id="1389223"/>
    <lineage>
        <taxon>Bacteria</taxon>
        <taxon>Pseudomonadati</taxon>
        <taxon>Pseudomonadota</taxon>
        <taxon>Gammaproteobacteria</taxon>
        <taxon>Pseudomonadales</taxon>
        <taxon>Marinobacteraceae</taxon>
        <taxon>Marinobacter</taxon>
    </lineage>
</organism>
<comment type="caution">
    <text evidence="2">The sequence shown here is derived from an EMBL/GenBank/DDBJ whole genome shotgun (WGS) entry which is preliminary data.</text>
</comment>
<protein>
    <recommendedName>
        <fullName evidence="4">TcdA/TcdB toxin pore forming domain-containing protein</fullName>
    </recommendedName>
</protein>
<gene>
    <name evidence="2" type="ORF">ACE05E_02070</name>
</gene>
<feature type="transmembrane region" description="Helical" evidence="1">
    <location>
        <begin position="982"/>
        <end position="1005"/>
    </location>
</feature>
<dbReference type="RefSeq" id="WP_374812635.1">
    <property type="nucleotide sequence ID" value="NZ_JBHFLD010000002.1"/>
</dbReference>
<reference evidence="2 3" key="1">
    <citation type="submission" date="2024-09" db="EMBL/GenBank/DDBJ databases">
        <title>Draft genome sequences of 6 high pH adapted Marinobacter shengliensis sp. isolated from Mariana forearc serpentinite mud volcanoes.</title>
        <authorList>
            <person name="Elkassas S."/>
            <person name="Serres M."/>
            <person name="Michael N."/>
            <person name="Amina P."/>
            <person name="Teodora Z."/>
            <person name="Julie H."/>
        </authorList>
    </citation>
    <scope>NUCLEOTIDE SEQUENCE [LARGE SCALE GENOMIC DNA]</scope>
    <source>
        <strain evidence="2 3">EB4</strain>
    </source>
</reference>
<sequence length="1292" mass="142697">MSATESTQNSGSCKLACEGDMLIVEILGKDHPKGQELRILHHQDSSPYAAVDDQLGHEVLDTSVLSVWPWDNAPQADVALEIAAEQGDPLRIPLYSLPEVTPRELIRQKLILAPLFPLTLIEREEPVAGVPAQQIVSARSGYLYLFRDNRLWREIQISQGDDGQLLFRDVPLGNYRAEGQKRLTANRRTPTSVPLEEIWVPVRYYRTSMTYASDVRVAWSEVQWSAARIDFLETDGAAFNQRTQRIVQRPDARWHPRFAELVPLDEVDPQRGRQPLLEEQLPCTFDFLTNLDGGYGLDCYEQAVDEQKGFFAGGEGAENAWRESQYRNTDLGPTAAIRSMVLQDLVAEIDESATAEASSRSVWENIGESGDILDSCRTRGVLGIVVYDELYEIRKAIARTSAGMMYQKSVREWVSRQPHYQSAELVEQTVLPETLGGQPNPLNKHAKHLDLSLTGKLERALHRAYRANGINAIKAAQRRLLALIQDAHNQTRLADLFSLEGGDYQSGFVLSGQLFSALQYDAESADKPWLAGANPDCSTRCTGRLTDADDSPAREGSELILDIAKEASGHPLHAMLYPKPEAVPLNQPYELPESQPNPGDGRFRPAAFAQLDMEDQLPAQEDLQTLEAALMVSLTEQGAFNTLDFLRMTTKALDGISGQLMEQFNKALQRVHGELMRIDLDIHGPMVRALKAMNPTLLGELQFLPQGSQGMNMVLLGVEDPELGLRNGLTEAERDYYNRNNHSGRFLGEIQDGEGRIVGSTNPNRVPGGVGVEESGRFYAFMAPANSELVKNYREVRAQISRERSLGKTLDRLGLPYVVLGFELWNVNNTLSGFSETLRTRGGVRAGADIVSAALDLSMASVAVAEQLSKRLLDSTAIAHQMNRVVFDVERAVAMGRISQAVGSRLPRVITLRMVSVSLLAFLDAGIRAADSIHYLRTGQTASAVAMGGASAGALMTGWASISLMGIAKAGGTGAVLGLSSPVGWLVMGIGLTLVISGSVAASILEDDELEAWLKNGPFGEYRNSSYEHLWGEAPEIDVSAADERAPEEPSSSVWSWLPWVDNTPEVPAPKPVPEREAFYRLANILAGVQIVESLHHVDSVEARRLAEASLSNDNSTPSRLEVDALHDELIKTNFRVVVRSNLVSILGDAALKVYIRRFKEMHRPNPASGGTTVIKSELQEPAEGDWWTHRRILPNGIEYWLETPRPGGLVVHEWKVRARMVADLGTNTEYVFPAPPVSDPLVYQKGRHGNHEAPDFTRDNSPFWACLTTNRRALNIRAHQQRNTLEEASDV</sequence>
<keyword evidence="1" id="KW-1133">Transmembrane helix</keyword>
<evidence type="ECO:0000313" key="2">
    <source>
        <dbReference type="EMBL" id="MFB2714256.1"/>
    </source>
</evidence>
<evidence type="ECO:0000256" key="1">
    <source>
        <dbReference type="SAM" id="Phobius"/>
    </source>
</evidence>
<evidence type="ECO:0008006" key="4">
    <source>
        <dbReference type="Google" id="ProtNLM"/>
    </source>
</evidence>
<keyword evidence="1" id="KW-0812">Transmembrane</keyword>
<keyword evidence="3" id="KW-1185">Reference proteome</keyword>
<dbReference type="EMBL" id="JBHFLD010000002">
    <property type="protein sequence ID" value="MFB2714256.1"/>
    <property type="molecule type" value="Genomic_DNA"/>
</dbReference>
<dbReference type="CDD" id="cd20705">
    <property type="entry name" value="MIX_I"/>
    <property type="match status" value="1"/>
</dbReference>
<accession>A0ABV4W256</accession>
<feature type="transmembrane region" description="Helical" evidence="1">
    <location>
        <begin position="942"/>
        <end position="962"/>
    </location>
</feature>
<proteinExistence type="predicted"/>
<keyword evidence="1" id="KW-0472">Membrane</keyword>
<evidence type="ECO:0000313" key="3">
    <source>
        <dbReference type="Proteomes" id="UP001576762"/>
    </source>
</evidence>
<name>A0ABV4W256_9GAMM</name>
<dbReference type="Proteomes" id="UP001576762">
    <property type="component" value="Unassembled WGS sequence"/>
</dbReference>